<accession>A0A023B1S7</accession>
<evidence type="ECO:0000313" key="1">
    <source>
        <dbReference type="EMBL" id="EZG48170.1"/>
    </source>
</evidence>
<dbReference type="EMBL" id="AFNH02000969">
    <property type="protein sequence ID" value="EZG48170.1"/>
    <property type="molecule type" value="Genomic_DNA"/>
</dbReference>
<evidence type="ECO:0000313" key="2">
    <source>
        <dbReference type="Proteomes" id="UP000019763"/>
    </source>
</evidence>
<keyword evidence="2" id="KW-1185">Reference proteome</keyword>
<proteinExistence type="predicted"/>
<dbReference type="AlphaFoldDB" id="A0A023B1S7"/>
<protein>
    <submittedName>
        <fullName evidence="1">Uncharacterized protein</fullName>
    </submittedName>
</protein>
<dbReference type="GeneID" id="22914550"/>
<dbReference type="RefSeq" id="XP_011132128.1">
    <property type="nucleotide sequence ID" value="XM_011133826.1"/>
</dbReference>
<gene>
    <name evidence="1" type="ORF">GNI_129890</name>
</gene>
<reference evidence="1" key="1">
    <citation type="submission" date="2013-12" db="EMBL/GenBank/DDBJ databases">
        <authorList>
            <person name="Omoto C.K."/>
            <person name="Sibley D."/>
            <person name="Venepally P."/>
            <person name="Hadjithomas M."/>
            <person name="Karamycheva S."/>
            <person name="Brunk B."/>
            <person name="Roos D."/>
            <person name="Caler E."/>
            <person name="Lorenzi H."/>
        </authorList>
    </citation>
    <scope>NUCLEOTIDE SEQUENCE</scope>
</reference>
<dbReference type="VEuPathDB" id="CryptoDB:GNI_129890"/>
<sequence>MPSPIFYTVTVIQWVAAVQDPANHVIGPHSVGGLGSSLNEPELSHAFAHPLPSYVLGKDEHKMGLALKKGVPAQAATCTVGKRGILREVKNIETTARLFDANVTITAHDLTVISENSKPSSLQHIRCAFS</sequence>
<organism evidence="1 2">
    <name type="scientific">Gregarina niphandrodes</name>
    <name type="common">Septate eugregarine</name>
    <dbReference type="NCBI Taxonomy" id="110365"/>
    <lineage>
        <taxon>Eukaryota</taxon>
        <taxon>Sar</taxon>
        <taxon>Alveolata</taxon>
        <taxon>Apicomplexa</taxon>
        <taxon>Conoidasida</taxon>
        <taxon>Gregarinasina</taxon>
        <taxon>Eugregarinorida</taxon>
        <taxon>Gregarinidae</taxon>
        <taxon>Gregarina</taxon>
    </lineage>
</organism>
<comment type="caution">
    <text evidence="1">The sequence shown here is derived from an EMBL/GenBank/DDBJ whole genome shotgun (WGS) entry which is preliminary data.</text>
</comment>
<name>A0A023B1S7_GRENI</name>
<dbReference type="Proteomes" id="UP000019763">
    <property type="component" value="Unassembled WGS sequence"/>
</dbReference>